<dbReference type="GO" id="GO:0004553">
    <property type="term" value="F:hydrolase activity, hydrolyzing O-glycosyl compounds"/>
    <property type="evidence" value="ECO:0007669"/>
    <property type="project" value="InterPro"/>
</dbReference>
<feature type="active site" description="Nucleophile" evidence="5">
    <location>
        <position position="130"/>
    </location>
</feature>
<keyword evidence="6" id="KW-0119">Carbohydrate metabolism</keyword>
<keyword evidence="4 6" id="KW-0326">Glycosidase</keyword>
<keyword evidence="6" id="KW-0624">Polysaccharide degradation</keyword>
<dbReference type="InterPro" id="IPR002037">
    <property type="entry name" value="Glyco_hydro_8"/>
</dbReference>
<dbReference type="Pfam" id="PF01270">
    <property type="entry name" value="Glyco_hydro_8"/>
    <property type="match status" value="1"/>
</dbReference>
<keyword evidence="2" id="KW-0732">Signal</keyword>
<evidence type="ECO:0000256" key="3">
    <source>
        <dbReference type="ARBA" id="ARBA00022801"/>
    </source>
</evidence>
<dbReference type="Gene3D" id="1.50.10.10">
    <property type="match status" value="1"/>
</dbReference>
<evidence type="ECO:0000256" key="2">
    <source>
        <dbReference type="ARBA" id="ARBA00022729"/>
    </source>
</evidence>
<comment type="similarity">
    <text evidence="1 6">Belongs to the glycosyl hydrolase 8 (cellulase D) family.</text>
</comment>
<evidence type="ECO:0000256" key="4">
    <source>
        <dbReference type="ARBA" id="ARBA00023295"/>
    </source>
</evidence>
<name>A0A414CH96_STRPA</name>
<dbReference type="InterPro" id="IPR008928">
    <property type="entry name" value="6-hairpin_glycosidase_sf"/>
</dbReference>
<dbReference type="Proteomes" id="UP000285773">
    <property type="component" value="Unassembled WGS sequence"/>
</dbReference>
<reference evidence="7 8" key="1">
    <citation type="submission" date="2018-08" db="EMBL/GenBank/DDBJ databases">
        <title>A genome reference for cultivated species of the human gut microbiota.</title>
        <authorList>
            <person name="Zou Y."/>
            <person name="Xue W."/>
            <person name="Luo G."/>
        </authorList>
    </citation>
    <scope>NUCLEOTIDE SEQUENCE [LARGE SCALE GENOMIC DNA]</scope>
    <source>
        <strain evidence="7 8">AM33-3BH</strain>
    </source>
</reference>
<comment type="caution">
    <text evidence="7">The sequence shown here is derived from an EMBL/GenBank/DDBJ whole genome shotgun (WGS) entry which is preliminary data.</text>
</comment>
<dbReference type="GO" id="GO:0000272">
    <property type="term" value="P:polysaccharide catabolic process"/>
    <property type="evidence" value="ECO:0007669"/>
    <property type="project" value="UniProtKB-KW"/>
</dbReference>
<evidence type="ECO:0000256" key="5">
    <source>
        <dbReference type="PROSITE-ProRule" id="PRU10058"/>
    </source>
</evidence>
<sequence length="367" mass="42653">MNTKKMRYVWFLVILCIFCLTLFLARTRSKVEMRNRIYRQWNEHFVVSKGKESYVRTTNDSNQTVVLSEAQSYGMLITVAAAEKGQAQQADFDRLYHYYLNHRLEGTQLMSWKQTISNGKAKDEDHNATDGDLYIAYALLKAAQQWPKQAKDYQVQAKAILEDILAHNYNEETGVLTVGNWANQDSEFYHLMRTSDTLPAQFQIFYEVTKDSKWLDIKEKMLQQLQTISSQTKTGLLPDFIWVDEQGTRVADPKTIESKYDGAYSYNACRLPYNLVQSKDKTSQQLVKKMLNFFKSQRNLYAGYDLKGKALNNHQAASFFAPIVYASEHEKGYLKLVQQNKYIFTQDLPLNNYYDATMTTMIALELF</sequence>
<evidence type="ECO:0000313" key="8">
    <source>
        <dbReference type="Proteomes" id="UP000285773"/>
    </source>
</evidence>
<accession>A0A414CH96</accession>
<dbReference type="PRINTS" id="PR00735">
    <property type="entry name" value="GLHYDRLASE8"/>
</dbReference>
<dbReference type="RefSeq" id="WP_118095991.1">
    <property type="nucleotide sequence ID" value="NZ_QSIO01000003.1"/>
</dbReference>
<proteinExistence type="inferred from homology"/>
<dbReference type="InterPro" id="IPR019834">
    <property type="entry name" value="Glyco_hydro_8_CS"/>
</dbReference>
<evidence type="ECO:0000256" key="1">
    <source>
        <dbReference type="ARBA" id="ARBA00009209"/>
    </source>
</evidence>
<dbReference type="EC" id="3.2.1.-" evidence="6"/>
<dbReference type="EMBL" id="QSIO01000003">
    <property type="protein sequence ID" value="RHC94354.1"/>
    <property type="molecule type" value="Genomic_DNA"/>
</dbReference>
<dbReference type="PROSITE" id="PS00812">
    <property type="entry name" value="GLYCOSYL_HYDROL_F8"/>
    <property type="match status" value="1"/>
</dbReference>
<dbReference type="AlphaFoldDB" id="A0A414CH96"/>
<evidence type="ECO:0000313" key="7">
    <source>
        <dbReference type="EMBL" id="RHC94354.1"/>
    </source>
</evidence>
<protein>
    <recommendedName>
        <fullName evidence="6">Glucanase</fullName>
        <ecNumber evidence="6">3.2.1.-</ecNumber>
    </recommendedName>
</protein>
<organism evidence="7 8">
    <name type="scientific">Streptococcus parasanguinis</name>
    <dbReference type="NCBI Taxonomy" id="1318"/>
    <lineage>
        <taxon>Bacteria</taxon>
        <taxon>Bacillati</taxon>
        <taxon>Bacillota</taxon>
        <taxon>Bacilli</taxon>
        <taxon>Lactobacillales</taxon>
        <taxon>Streptococcaceae</taxon>
        <taxon>Streptococcus</taxon>
    </lineage>
</organism>
<keyword evidence="3 6" id="KW-0378">Hydrolase</keyword>
<evidence type="ECO:0000256" key="6">
    <source>
        <dbReference type="RuleBase" id="RU361167"/>
    </source>
</evidence>
<dbReference type="InterPro" id="IPR012341">
    <property type="entry name" value="6hp_glycosidase-like_sf"/>
</dbReference>
<gene>
    <name evidence="7" type="ORF">DW820_08515</name>
</gene>
<dbReference type="SUPFAM" id="SSF48208">
    <property type="entry name" value="Six-hairpin glycosidases"/>
    <property type="match status" value="1"/>
</dbReference>